<gene>
    <name evidence="2" type="ORF">PG991_012114</name>
</gene>
<feature type="region of interest" description="Disordered" evidence="1">
    <location>
        <begin position="35"/>
        <end position="62"/>
    </location>
</feature>
<feature type="compositionally biased region" description="Polar residues" evidence="1">
    <location>
        <begin position="53"/>
        <end position="62"/>
    </location>
</feature>
<feature type="compositionally biased region" description="Low complexity" evidence="1">
    <location>
        <begin position="35"/>
        <end position="44"/>
    </location>
</feature>
<dbReference type="Proteomes" id="UP001396898">
    <property type="component" value="Unassembled WGS sequence"/>
</dbReference>
<evidence type="ECO:0000256" key="1">
    <source>
        <dbReference type="SAM" id="MobiDB-lite"/>
    </source>
</evidence>
<comment type="caution">
    <text evidence="2">The sequence shown here is derived from an EMBL/GenBank/DDBJ whole genome shotgun (WGS) entry which is preliminary data.</text>
</comment>
<organism evidence="2 3">
    <name type="scientific">Apiospora marii</name>
    <dbReference type="NCBI Taxonomy" id="335849"/>
    <lineage>
        <taxon>Eukaryota</taxon>
        <taxon>Fungi</taxon>
        <taxon>Dikarya</taxon>
        <taxon>Ascomycota</taxon>
        <taxon>Pezizomycotina</taxon>
        <taxon>Sordariomycetes</taxon>
        <taxon>Xylariomycetidae</taxon>
        <taxon>Amphisphaeriales</taxon>
        <taxon>Apiosporaceae</taxon>
        <taxon>Apiospora</taxon>
    </lineage>
</organism>
<reference evidence="2 3" key="1">
    <citation type="submission" date="2023-01" db="EMBL/GenBank/DDBJ databases">
        <title>Analysis of 21 Apiospora genomes using comparative genomics revels a genus with tremendous synthesis potential of carbohydrate active enzymes and secondary metabolites.</title>
        <authorList>
            <person name="Sorensen T."/>
        </authorList>
    </citation>
    <scope>NUCLEOTIDE SEQUENCE [LARGE SCALE GENOMIC DNA]</scope>
    <source>
        <strain evidence="2 3">CBS 20057</strain>
    </source>
</reference>
<evidence type="ECO:0000313" key="2">
    <source>
        <dbReference type="EMBL" id="KAK8005817.1"/>
    </source>
</evidence>
<name>A0ABR1R997_9PEZI</name>
<proteinExistence type="predicted"/>
<keyword evidence="3" id="KW-1185">Reference proteome</keyword>
<dbReference type="EMBL" id="JAQQWI010000017">
    <property type="protein sequence ID" value="KAK8005817.1"/>
    <property type="molecule type" value="Genomic_DNA"/>
</dbReference>
<protein>
    <submittedName>
        <fullName evidence="2">Uncharacterized protein</fullName>
    </submittedName>
</protein>
<accession>A0ABR1R997</accession>
<evidence type="ECO:0000313" key="3">
    <source>
        <dbReference type="Proteomes" id="UP001396898"/>
    </source>
</evidence>
<sequence length="91" mass="9768">MLMFLHRQMPLKNVLERVMFMYHAGHDREWGTVTSTTFSTGSSGAAPAPQLPSMGSKSCNVPNTSQAAPLGLVAASASEKVSLPCHRPAQR</sequence>